<keyword evidence="4" id="KW-1185">Reference proteome</keyword>
<dbReference type="InterPro" id="IPR024572">
    <property type="entry name" value="RcnB"/>
</dbReference>
<gene>
    <name evidence="3" type="ORF">ACFSGX_04370</name>
</gene>
<name>A0ABW4TVR7_9SPHN</name>
<feature type="signal peptide" evidence="2">
    <location>
        <begin position="1"/>
        <end position="32"/>
    </location>
</feature>
<evidence type="ECO:0000313" key="4">
    <source>
        <dbReference type="Proteomes" id="UP001597400"/>
    </source>
</evidence>
<protein>
    <submittedName>
        <fullName evidence="3">RcnB family protein</fullName>
    </submittedName>
</protein>
<sequence>MADIVRSDRVRRGAACAVVLAAALGLSGPSLAQTPTGGGWNGEGWSSSPWKGPAGGDTGVPQAAQVGNPAAAAFTGSYVRLERGGTMPARFAAPVFRVRDGERWGLSAPGTGQNWVRYYSDAVLVGADGRIADVRYGVDWNRPGVVSGATAAVPTRPRGTVLERAYDDGYRKGFAEGRGVSGDGVTVQANRSGYAPGTVVTTTAPGVRTTVTTVTEEIVPARRVSGTRRRR</sequence>
<keyword evidence="2" id="KW-0732">Signal</keyword>
<dbReference type="Gene3D" id="3.10.450.160">
    <property type="entry name" value="inner membrane protein cigr"/>
    <property type="match status" value="1"/>
</dbReference>
<dbReference type="RefSeq" id="WP_380927753.1">
    <property type="nucleotide sequence ID" value="NZ_JBHUGS010000001.1"/>
</dbReference>
<evidence type="ECO:0000256" key="2">
    <source>
        <dbReference type="SAM" id="SignalP"/>
    </source>
</evidence>
<evidence type="ECO:0000256" key="1">
    <source>
        <dbReference type="SAM" id="MobiDB-lite"/>
    </source>
</evidence>
<evidence type="ECO:0000313" key="3">
    <source>
        <dbReference type="EMBL" id="MFD1950005.1"/>
    </source>
</evidence>
<organism evidence="3 4">
    <name type="scientific">Sphingomonas arantia</name>
    <dbReference type="NCBI Taxonomy" id="1460676"/>
    <lineage>
        <taxon>Bacteria</taxon>
        <taxon>Pseudomonadati</taxon>
        <taxon>Pseudomonadota</taxon>
        <taxon>Alphaproteobacteria</taxon>
        <taxon>Sphingomonadales</taxon>
        <taxon>Sphingomonadaceae</taxon>
        <taxon>Sphingomonas</taxon>
    </lineage>
</organism>
<proteinExistence type="predicted"/>
<feature type="chain" id="PRO_5045182861" evidence="2">
    <location>
        <begin position="33"/>
        <end position="231"/>
    </location>
</feature>
<dbReference type="Pfam" id="PF11776">
    <property type="entry name" value="RcnB"/>
    <property type="match status" value="1"/>
</dbReference>
<accession>A0ABW4TVR7</accession>
<dbReference type="Proteomes" id="UP001597400">
    <property type="component" value="Unassembled WGS sequence"/>
</dbReference>
<dbReference type="EMBL" id="JBHUGS010000001">
    <property type="protein sequence ID" value="MFD1950005.1"/>
    <property type="molecule type" value="Genomic_DNA"/>
</dbReference>
<feature type="region of interest" description="Disordered" evidence="1">
    <location>
        <begin position="35"/>
        <end position="57"/>
    </location>
</feature>
<reference evidence="4" key="1">
    <citation type="journal article" date="2019" name="Int. J. Syst. Evol. Microbiol.">
        <title>The Global Catalogue of Microorganisms (GCM) 10K type strain sequencing project: providing services to taxonomists for standard genome sequencing and annotation.</title>
        <authorList>
            <consortium name="The Broad Institute Genomics Platform"/>
            <consortium name="The Broad Institute Genome Sequencing Center for Infectious Disease"/>
            <person name="Wu L."/>
            <person name="Ma J."/>
        </authorList>
    </citation>
    <scope>NUCLEOTIDE SEQUENCE [LARGE SCALE GENOMIC DNA]</scope>
    <source>
        <strain evidence="4">CGMCC 1.12702</strain>
    </source>
</reference>
<comment type="caution">
    <text evidence="3">The sequence shown here is derived from an EMBL/GenBank/DDBJ whole genome shotgun (WGS) entry which is preliminary data.</text>
</comment>